<dbReference type="EMBL" id="MOKI01000023">
    <property type="protein sequence ID" value="OJR55007.1"/>
    <property type="molecule type" value="Genomic_DNA"/>
</dbReference>
<sequence length="130" mass="14380">MGFPSPAADFAESRISLDAQFIKRPTATYFMRAACSHLREGILQGAMLVVDSSLPPLDGSLLICAVEGEFRVKRYRKHPRPHLEDLESGRRESLPDDDDSSYSGSQAIFGVITYIINDARSGEFDDCPVI</sequence>
<dbReference type="AlphaFoldDB" id="A0A1C7CQR5"/>
<dbReference type="RefSeq" id="WP_000506718.1">
    <property type="nucleotide sequence ID" value="NZ_AP027688.1"/>
</dbReference>
<evidence type="ECO:0000313" key="3">
    <source>
        <dbReference type="EMBL" id="HAH7771367.1"/>
    </source>
</evidence>
<evidence type="ECO:0000313" key="5">
    <source>
        <dbReference type="Proteomes" id="UP000184277"/>
    </source>
</evidence>
<name>A0A1C7CQR5_ECOLX</name>
<dbReference type="PANTHER" id="PTHR33516">
    <property type="entry name" value="LEXA REPRESSOR"/>
    <property type="match status" value="1"/>
</dbReference>
<dbReference type="Proteomes" id="UP000843571">
    <property type="component" value="Unassembled WGS sequence"/>
</dbReference>
<dbReference type="Gene3D" id="2.10.109.10">
    <property type="entry name" value="Umud Fragment, subunit A"/>
    <property type="match status" value="1"/>
</dbReference>
<feature type="compositionally biased region" description="Basic and acidic residues" evidence="1">
    <location>
        <begin position="81"/>
        <end position="94"/>
    </location>
</feature>
<dbReference type="InterPro" id="IPR050077">
    <property type="entry name" value="LexA_repressor"/>
</dbReference>
<dbReference type="EMBL" id="DABCJL010000017">
    <property type="protein sequence ID" value="HAH7771367.1"/>
    <property type="molecule type" value="Genomic_DNA"/>
</dbReference>
<evidence type="ECO:0000256" key="1">
    <source>
        <dbReference type="SAM" id="MobiDB-lite"/>
    </source>
</evidence>
<dbReference type="InterPro" id="IPR036286">
    <property type="entry name" value="LexA/Signal_pep-like_sf"/>
</dbReference>
<dbReference type="SUPFAM" id="SSF51306">
    <property type="entry name" value="LexA/Signal peptidase"/>
    <property type="match status" value="1"/>
</dbReference>
<gene>
    <name evidence="4" type="ORF">BK383_10535</name>
    <name evidence="3" type="ORF">HIE29_004903</name>
</gene>
<protein>
    <submittedName>
        <fullName evidence="4">DNA repair protein</fullName>
    </submittedName>
</protein>
<reference evidence="3" key="3">
    <citation type="submission" date="2020-01" db="EMBL/GenBank/DDBJ databases">
        <authorList>
            <consortium name="NCBI Pathogen Detection Project"/>
        </authorList>
    </citation>
    <scope>NUCLEOTIDE SEQUENCE</scope>
    <source>
        <strain evidence="3">C0382</strain>
    </source>
</reference>
<organism evidence="4 5">
    <name type="scientific">Escherichia coli</name>
    <dbReference type="NCBI Taxonomy" id="562"/>
    <lineage>
        <taxon>Bacteria</taxon>
        <taxon>Pseudomonadati</taxon>
        <taxon>Pseudomonadota</taxon>
        <taxon>Gammaproteobacteria</taxon>
        <taxon>Enterobacterales</taxon>
        <taxon>Enterobacteriaceae</taxon>
        <taxon>Escherichia</taxon>
    </lineage>
</organism>
<reference evidence="3" key="2">
    <citation type="journal article" date="2018" name="Genome Biol.">
        <title>SKESA: strategic k-mer extension for scrupulous assemblies.</title>
        <authorList>
            <person name="Souvorov A."/>
            <person name="Agarwala R."/>
            <person name="Lipman D.J."/>
        </authorList>
    </citation>
    <scope>NUCLEOTIDE SEQUENCE [LARGE SCALE GENOMIC DNA]</scope>
    <source>
        <strain evidence="3">C0382</strain>
    </source>
</reference>
<feature type="domain" description="Peptidase S24/S26A/S26B/S26C" evidence="2">
    <location>
        <begin position="1"/>
        <end position="77"/>
    </location>
</feature>
<dbReference type="Pfam" id="PF00717">
    <property type="entry name" value="Peptidase_S24"/>
    <property type="match status" value="1"/>
</dbReference>
<feature type="region of interest" description="Disordered" evidence="1">
    <location>
        <begin position="81"/>
        <end position="103"/>
    </location>
</feature>
<evidence type="ECO:0000259" key="2">
    <source>
        <dbReference type="Pfam" id="PF00717"/>
    </source>
</evidence>
<dbReference type="Proteomes" id="UP000184277">
    <property type="component" value="Unassembled WGS sequence"/>
</dbReference>
<dbReference type="PANTHER" id="PTHR33516:SF2">
    <property type="entry name" value="LEXA REPRESSOR-RELATED"/>
    <property type="match status" value="1"/>
</dbReference>
<comment type="caution">
    <text evidence="4">The sequence shown here is derived from an EMBL/GenBank/DDBJ whole genome shotgun (WGS) entry which is preliminary data.</text>
</comment>
<dbReference type="GeneID" id="39671462"/>
<dbReference type="InterPro" id="IPR015927">
    <property type="entry name" value="Peptidase_S24_S26A/B/C"/>
</dbReference>
<evidence type="ECO:0000313" key="4">
    <source>
        <dbReference type="EMBL" id="OJR55007.1"/>
    </source>
</evidence>
<accession>A0A1C7CQR5</accession>
<reference evidence="4 5" key="1">
    <citation type="submission" date="2016-10" db="EMBL/GenBank/DDBJ databases">
        <title>Comprehensive resistome analysis reveals the prevalence of NDM and MCR-1 in Chinese poultry production.</title>
        <authorList>
            <person name="Wang Y."/>
            <person name="Zhang R."/>
            <person name="Li J."/>
            <person name="Wu Z."/>
            <person name="Wenjuan Y."/>
            <person name="Schwarz S."/>
            <person name="Tyrrell J."/>
            <person name="Zheng Y."/>
            <person name="Wang S."/>
            <person name="Shen Z."/>
            <person name="Liu Z."/>
            <person name="Lei L."/>
            <person name="Li M."/>
            <person name="Zhang Q."/>
            <person name="Wu C."/>
            <person name="Zhang Q."/>
            <person name="Wu Y."/>
            <person name="Walsh T."/>
            <person name="Shen J."/>
        </authorList>
    </citation>
    <scope>NUCLEOTIDE SEQUENCE [LARGE SCALE GENOMIC DNA]</scope>
    <source>
        <strain evidence="4 5">570</strain>
    </source>
</reference>
<proteinExistence type="predicted"/>
<dbReference type="InterPro" id="IPR039418">
    <property type="entry name" value="LexA-like"/>
</dbReference>
<dbReference type="CDD" id="cd06529">
    <property type="entry name" value="S24_LexA-like"/>
    <property type="match status" value="1"/>
</dbReference>